<accession>A0A538UA53</accession>
<dbReference type="GO" id="GO:0005886">
    <property type="term" value="C:plasma membrane"/>
    <property type="evidence" value="ECO:0007669"/>
    <property type="project" value="TreeGrafter"/>
</dbReference>
<proteinExistence type="predicted"/>
<dbReference type="Proteomes" id="UP000319836">
    <property type="component" value="Unassembled WGS sequence"/>
</dbReference>
<feature type="non-terminal residue" evidence="3">
    <location>
        <position position="383"/>
    </location>
</feature>
<dbReference type="EMBL" id="VBPA01000040">
    <property type="protein sequence ID" value="TMQ72778.1"/>
    <property type="molecule type" value="Genomic_DNA"/>
</dbReference>
<dbReference type="AlphaFoldDB" id="A0A538UA53"/>
<dbReference type="PANTHER" id="PTHR30441">
    <property type="entry name" value="DUF748 DOMAIN-CONTAINING PROTEIN"/>
    <property type="match status" value="1"/>
</dbReference>
<comment type="caution">
    <text evidence="3">The sequence shown here is derived from an EMBL/GenBank/DDBJ whole genome shotgun (WGS) entry which is preliminary data.</text>
</comment>
<protein>
    <submittedName>
        <fullName evidence="3">AsmA family protein</fullName>
    </submittedName>
</protein>
<dbReference type="InterPro" id="IPR052894">
    <property type="entry name" value="AsmA-related"/>
</dbReference>
<sequence length="383" mass="40636">MSSASTQGRGRGWIWLVVARLRGRARADGGDEASRAQRGERRGFPGDLHVWQYRPPMSSASTQGRGRGWIWLVVAALAVVGAGWAAVAVLLPPARVRSMVQAQLAGALSRDVRFADATVGIFPPVRLTVKSPELAEPGGFAAGAAFRADAILLDLDVLALLGRRVVVRRLQVERPALHLVLRPDGSTNLDDIGRAGGAPGPAGGQPMDLELKALGIHDGRLLIDDQKAQKRTTFAVDSRLSLSSQRGGQRVTTAGTTEITDLAFGSLAAARIADLDHSLAALRWKLDHQGVFDAGQKRLALQRLALGFGKTEIALSGVVDDPGPRARLDLRAKGARVDLGDVLEFLAAADAKTVSGIRGSGRLDFDLEIRGALGPDRLPEIRG</sequence>
<evidence type="ECO:0000313" key="4">
    <source>
        <dbReference type="Proteomes" id="UP000319836"/>
    </source>
</evidence>
<keyword evidence="1" id="KW-0812">Transmembrane</keyword>
<keyword evidence="1" id="KW-0472">Membrane</keyword>
<dbReference type="PANTHER" id="PTHR30441:SF4">
    <property type="entry name" value="PROTEIN ASMA"/>
    <property type="match status" value="1"/>
</dbReference>
<keyword evidence="1" id="KW-1133">Transmembrane helix</keyword>
<dbReference type="InterPro" id="IPR007844">
    <property type="entry name" value="AsmA"/>
</dbReference>
<gene>
    <name evidence="3" type="ORF">E6K80_01885</name>
</gene>
<evidence type="ECO:0000313" key="3">
    <source>
        <dbReference type="EMBL" id="TMQ72778.1"/>
    </source>
</evidence>
<evidence type="ECO:0000259" key="2">
    <source>
        <dbReference type="Pfam" id="PF05170"/>
    </source>
</evidence>
<reference evidence="3 4" key="1">
    <citation type="journal article" date="2019" name="Nat. Microbiol.">
        <title>Mediterranean grassland soil C-N compound turnover is dependent on rainfall and depth, and is mediated by genomically divergent microorganisms.</title>
        <authorList>
            <person name="Diamond S."/>
            <person name="Andeer P.F."/>
            <person name="Li Z."/>
            <person name="Crits-Christoph A."/>
            <person name="Burstein D."/>
            <person name="Anantharaman K."/>
            <person name="Lane K.R."/>
            <person name="Thomas B.C."/>
            <person name="Pan C."/>
            <person name="Northen T.R."/>
            <person name="Banfield J.F."/>
        </authorList>
    </citation>
    <scope>NUCLEOTIDE SEQUENCE [LARGE SCALE GENOMIC DNA]</scope>
    <source>
        <strain evidence="3">WS_10</strain>
    </source>
</reference>
<feature type="transmembrane region" description="Helical" evidence="1">
    <location>
        <begin position="69"/>
        <end position="91"/>
    </location>
</feature>
<name>A0A538UA53_UNCEI</name>
<dbReference type="Pfam" id="PF05170">
    <property type="entry name" value="AsmA"/>
    <property type="match status" value="1"/>
</dbReference>
<organism evidence="3 4">
    <name type="scientific">Eiseniibacteriota bacterium</name>
    <dbReference type="NCBI Taxonomy" id="2212470"/>
    <lineage>
        <taxon>Bacteria</taxon>
        <taxon>Candidatus Eiseniibacteriota</taxon>
    </lineage>
</organism>
<feature type="domain" description="AsmA" evidence="2">
    <location>
        <begin position="77"/>
        <end position="233"/>
    </location>
</feature>
<evidence type="ECO:0000256" key="1">
    <source>
        <dbReference type="SAM" id="Phobius"/>
    </source>
</evidence>
<dbReference type="GO" id="GO:0090313">
    <property type="term" value="P:regulation of protein targeting to membrane"/>
    <property type="evidence" value="ECO:0007669"/>
    <property type="project" value="TreeGrafter"/>
</dbReference>